<dbReference type="EMBL" id="FNNZ01000027">
    <property type="protein sequence ID" value="SDX45094.1"/>
    <property type="molecule type" value="Genomic_DNA"/>
</dbReference>
<reference evidence="3" key="1">
    <citation type="submission" date="2016-10" db="EMBL/GenBank/DDBJ databases">
        <authorList>
            <person name="Varghese N."/>
            <person name="Submissions S."/>
        </authorList>
    </citation>
    <scope>NUCLEOTIDE SEQUENCE [LARGE SCALE GENOMIC DNA]</scope>
    <source>
        <strain evidence="3">DSM 217</strain>
    </source>
</reference>
<accession>A0A1H3BUS3</accession>
<sequence length="269" mass="30857">MGIETHLLLPGEMKVSVLSKAWEEWSSRWRKTYVLEDGMRKSHAAFCSMVTQGDGALVPVAVVGTSEKSIRVRVKAELYSFWVDKEITEHTITVPRSMLVEHEGTTYFPRWMIKRTLRERITKGKAWPKVIGSGVWLDAPLFWERCFRPALDIWATHEESNKKAIEEQQQRRRQAQARTAPQRPEPPQPPKVEVPPAYRRLPMVQASGVEYDDWVSVGSGRNKKRKKVVIEVGCAKLFFSEKQVVIETPAGKSIRKARTNVRFASELTQ</sequence>
<proteinExistence type="predicted"/>
<feature type="compositionally biased region" description="Pro residues" evidence="1">
    <location>
        <begin position="183"/>
        <end position="193"/>
    </location>
</feature>
<evidence type="ECO:0000256" key="1">
    <source>
        <dbReference type="SAM" id="MobiDB-lite"/>
    </source>
</evidence>
<dbReference type="AlphaFoldDB" id="A0A1H3BUS3"/>
<evidence type="ECO:0000313" key="2">
    <source>
        <dbReference type="EMBL" id="SDX45094.1"/>
    </source>
</evidence>
<gene>
    <name evidence="2" type="ORF">SAMN05421783_1274</name>
</gene>
<dbReference type="Proteomes" id="UP000198816">
    <property type="component" value="Unassembled WGS sequence"/>
</dbReference>
<protein>
    <submittedName>
        <fullName evidence="2">Uncharacterized protein</fullName>
    </submittedName>
</protein>
<feature type="region of interest" description="Disordered" evidence="1">
    <location>
        <begin position="162"/>
        <end position="197"/>
    </location>
</feature>
<name>A0A1H3BUS3_THIRO</name>
<keyword evidence="3" id="KW-1185">Reference proteome</keyword>
<evidence type="ECO:0000313" key="3">
    <source>
        <dbReference type="Proteomes" id="UP000198816"/>
    </source>
</evidence>
<organism evidence="2 3">
    <name type="scientific">Thiocapsa roseopersicina</name>
    <dbReference type="NCBI Taxonomy" id="1058"/>
    <lineage>
        <taxon>Bacteria</taxon>
        <taxon>Pseudomonadati</taxon>
        <taxon>Pseudomonadota</taxon>
        <taxon>Gammaproteobacteria</taxon>
        <taxon>Chromatiales</taxon>
        <taxon>Chromatiaceae</taxon>
        <taxon>Thiocapsa</taxon>
    </lineage>
</organism>